<dbReference type="AlphaFoldDB" id="A0A818MDB1"/>
<dbReference type="EMBL" id="CAJOBE010000143">
    <property type="protein sequence ID" value="CAF3580022.1"/>
    <property type="molecule type" value="Genomic_DNA"/>
</dbReference>
<dbReference type="Proteomes" id="UP000663874">
    <property type="component" value="Unassembled WGS sequence"/>
</dbReference>
<comment type="caution">
    <text evidence="2">The sequence shown here is derived from an EMBL/GenBank/DDBJ whole genome shotgun (WGS) entry which is preliminary data.</text>
</comment>
<name>A0A818MDB1_9BILA</name>
<protein>
    <submittedName>
        <fullName evidence="2">Uncharacterized protein</fullName>
    </submittedName>
</protein>
<evidence type="ECO:0000256" key="1">
    <source>
        <dbReference type="SAM" id="MobiDB-lite"/>
    </source>
</evidence>
<accession>A0A818MDB1</accession>
<organism evidence="2 3">
    <name type="scientific">Rotaria sordida</name>
    <dbReference type="NCBI Taxonomy" id="392033"/>
    <lineage>
        <taxon>Eukaryota</taxon>
        <taxon>Metazoa</taxon>
        <taxon>Spiralia</taxon>
        <taxon>Gnathifera</taxon>
        <taxon>Rotifera</taxon>
        <taxon>Eurotatoria</taxon>
        <taxon>Bdelloidea</taxon>
        <taxon>Philodinida</taxon>
        <taxon>Philodinidae</taxon>
        <taxon>Rotaria</taxon>
    </lineage>
</organism>
<proteinExistence type="predicted"/>
<sequence length="504" mass="59199">MLKSFKVSDIDNDYDDKILVTKLKLTKNEYNATIRNKLEHNRLKIINKHINGHHDINACKLQSAMHDLRKYSNYNQRTVRNVDEFFMNRKFHHLFCLLPLKNKILIKKMSTPFDLLIFGQRKIAATAGSSLKQETLTKIRLRIVQQVYNDRRLVYRNRVETNRRNLVLSTIENTHKREQAIQRTQKENVLTDLKQEKYTIDSCLALLPSYEPIDLTEPKDAYRFGVRVQSAGPHVRSRAPEIHSASIRSNRENNQSRAKSAAAHPRSHTAPVHISYHDNIENDDEEMSTSISRITSSKISNGRLTSAISNADLLQHSLESPTDNPDIITSSISPPMHRITWPVRLKVFALQNEDETRQQFLNWLAEKRKNKRRESTKQYFDLELERKYQESIRRRKEIESFITPDIIEEHIINDPIFAKRYRQLQLAIRAGKVPNYDPKDHELNIIMTKSKIERVRTALITAKQSQIKNFYQNQQRINNAILSKRIEIFLKHLAEFNEEHEQQI</sequence>
<feature type="compositionally biased region" description="Polar residues" evidence="1">
    <location>
        <begin position="246"/>
        <end position="258"/>
    </location>
</feature>
<gene>
    <name evidence="2" type="ORF">FNK824_LOCUS2380</name>
</gene>
<evidence type="ECO:0000313" key="2">
    <source>
        <dbReference type="EMBL" id="CAF3580022.1"/>
    </source>
</evidence>
<reference evidence="2" key="1">
    <citation type="submission" date="2021-02" db="EMBL/GenBank/DDBJ databases">
        <authorList>
            <person name="Nowell W R."/>
        </authorList>
    </citation>
    <scope>NUCLEOTIDE SEQUENCE</scope>
</reference>
<feature type="region of interest" description="Disordered" evidence="1">
    <location>
        <begin position="230"/>
        <end position="272"/>
    </location>
</feature>
<evidence type="ECO:0000313" key="3">
    <source>
        <dbReference type="Proteomes" id="UP000663874"/>
    </source>
</evidence>